<evidence type="ECO:0000313" key="2">
    <source>
        <dbReference type="EMBL" id="OGG36259.1"/>
    </source>
</evidence>
<accession>A0A1F6BH47</accession>
<dbReference type="Gene3D" id="3.40.630.30">
    <property type="match status" value="1"/>
</dbReference>
<gene>
    <name evidence="2" type="ORF">A2968_04360</name>
</gene>
<dbReference type="PANTHER" id="PTHR41373:SF1">
    <property type="entry name" value="PHOSPHATIDYLGLYCEROL LYSYLTRANSFERASE C-TERMINAL DOMAIN-CONTAINING PROTEIN"/>
    <property type="match status" value="1"/>
</dbReference>
<dbReference type="AlphaFoldDB" id="A0A1F6BH47"/>
<dbReference type="SUPFAM" id="SSF55729">
    <property type="entry name" value="Acyl-CoA N-acyltransferases (Nat)"/>
    <property type="match status" value="2"/>
</dbReference>
<name>A0A1F6BH47_9BACT</name>
<dbReference type="PANTHER" id="PTHR41373">
    <property type="entry name" value="DUF2156 DOMAIN-CONTAINING PROTEIN"/>
    <property type="match status" value="1"/>
</dbReference>
<dbReference type="Proteomes" id="UP000176228">
    <property type="component" value="Unassembled WGS sequence"/>
</dbReference>
<dbReference type="EMBL" id="MFJU01000019">
    <property type="protein sequence ID" value="OGG36259.1"/>
    <property type="molecule type" value="Genomic_DNA"/>
</dbReference>
<protein>
    <recommendedName>
        <fullName evidence="1">Phosphatidylglycerol lysyltransferase C-terminal domain-containing protein</fullName>
    </recommendedName>
</protein>
<proteinExistence type="predicted"/>
<dbReference type="Pfam" id="PF09924">
    <property type="entry name" value="LPG_synthase_C"/>
    <property type="match status" value="1"/>
</dbReference>
<feature type="domain" description="Phosphatidylglycerol lysyltransferase C-terminal" evidence="1">
    <location>
        <begin position="61"/>
        <end position="329"/>
    </location>
</feature>
<reference evidence="2 3" key="1">
    <citation type="journal article" date="2016" name="Nat. Commun.">
        <title>Thousands of microbial genomes shed light on interconnected biogeochemical processes in an aquifer system.</title>
        <authorList>
            <person name="Anantharaman K."/>
            <person name="Brown C.T."/>
            <person name="Hug L.A."/>
            <person name="Sharon I."/>
            <person name="Castelle C.J."/>
            <person name="Probst A.J."/>
            <person name="Thomas B.C."/>
            <person name="Singh A."/>
            <person name="Wilkins M.J."/>
            <person name="Karaoz U."/>
            <person name="Brodie E.L."/>
            <person name="Williams K.H."/>
            <person name="Hubbard S.S."/>
            <person name="Banfield J.F."/>
        </authorList>
    </citation>
    <scope>NUCLEOTIDE SEQUENCE [LARGE SCALE GENOMIC DNA]</scope>
</reference>
<dbReference type="PIRSF" id="PIRSF018688">
    <property type="entry name" value="UCP018688"/>
    <property type="match status" value="1"/>
</dbReference>
<comment type="caution">
    <text evidence="2">The sequence shown here is derived from an EMBL/GenBank/DDBJ whole genome shotgun (WGS) entry which is preliminary data.</text>
</comment>
<dbReference type="STRING" id="1798391.A2968_04360"/>
<sequence>MANLAENSFFIVSFIIIVKASKETMSSRHNKIPPFPEFKKLELNDKEVVESFIKNQPPYSDYNFVSLWSYNTQEKIALSNLNDNLVIKFQDYLSNEFFLSFIGNKKLTQTIDSLLESAKKQKVLPVLKLIPEHNILDEINLKSKYLIEEDMDNFDYILSVDDLIEMKGHKFRGRRNFVNRFKKSHRKHLITELDLNSLGVKKEIENLFFHWEKQMGKSRRETENELLALRRLLESSHKFALHAIGIYVSDKLIAFSIEEIVQYNHSMIHFEKADTAFVGIYQYLKYLTAGYLKEKGVRFINYEQDLGLEGLRRAKRAYNPVRFLKKYIISTSNKKYPRQGK</sequence>
<dbReference type="InterPro" id="IPR024320">
    <property type="entry name" value="LPG_synthase_C"/>
</dbReference>
<evidence type="ECO:0000259" key="1">
    <source>
        <dbReference type="Pfam" id="PF09924"/>
    </source>
</evidence>
<dbReference type="InterPro" id="IPR016732">
    <property type="entry name" value="UCP018688"/>
</dbReference>
<evidence type="ECO:0000313" key="3">
    <source>
        <dbReference type="Proteomes" id="UP000176228"/>
    </source>
</evidence>
<dbReference type="InterPro" id="IPR016181">
    <property type="entry name" value="Acyl_CoA_acyltransferase"/>
</dbReference>
<organism evidence="2 3">
    <name type="scientific">Candidatus Gottesmanbacteria bacterium RIFCSPLOWO2_01_FULL_42_22</name>
    <dbReference type="NCBI Taxonomy" id="1798391"/>
    <lineage>
        <taxon>Bacteria</taxon>
        <taxon>Candidatus Gottesmaniibacteriota</taxon>
    </lineage>
</organism>